<dbReference type="Pfam" id="PF01022">
    <property type="entry name" value="HTH_5"/>
    <property type="match status" value="1"/>
</dbReference>
<dbReference type="PROSITE" id="PS50987">
    <property type="entry name" value="HTH_ARSR_2"/>
    <property type="match status" value="1"/>
</dbReference>
<dbReference type="PANTHER" id="PTHR43132">
    <property type="entry name" value="ARSENICAL RESISTANCE OPERON REPRESSOR ARSR-RELATED"/>
    <property type="match status" value="1"/>
</dbReference>
<protein>
    <submittedName>
        <fullName evidence="5">Transcriptional regulator</fullName>
    </submittedName>
</protein>
<dbReference type="GO" id="GO:0003677">
    <property type="term" value="F:DNA binding"/>
    <property type="evidence" value="ECO:0007669"/>
    <property type="project" value="UniProtKB-KW"/>
</dbReference>
<dbReference type="PANTHER" id="PTHR43132:SF2">
    <property type="entry name" value="ARSENICAL RESISTANCE OPERON REPRESSOR ARSR-RELATED"/>
    <property type="match status" value="1"/>
</dbReference>
<sequence>MTYVNILGMIDGVPKTLPMVDMSAPVCCAPVAAGPISDEDALHVALRLKALADPARVKIMSYLFTSGEQNSGELAATLGLTESTVSHHLSQLRRAGLVVSERRGMSVYHRPHRDALGALCTVLDPNCCK</sequence>
<feature type="domain" description="HTH arsR-type" evidence="4">
    <location>
        <begin position="36"/>
        <end position="129"/>
    </location>
</feature>
<dbReference type="InterPro" id="IPR011991">
    <property type="entry name" value="ArsR-like_HTH"/>
</dbReference>
<dbReference type="CDD" id="cd00090">
    <property type="entry name" value="HTH_ARSR"/>
    <property type="match status" value="1"/>
</dbReference>
<dbReference type="EMBL" id="BLKS01000001">
    <property type="protein sequence ID" value="GFG52418.1"/>
    <property type="molecule type" value="Genomic_DNA"/>
</dbReference>
<evidence type="ECO:0000313" key="5">
    <source>
        <dbReference type="EMBL" id="GFG52418.1"/>
    </source>
</evidence>
<dbReference type="InterPro" id="IPR048226">
    <property type="entry name" value="Rv2640c-like"/>
</dbReference>
<keyword evidence="1" id="KW-0805">Transcription regulation</keyword>
<dbReference type="AlphaFoldDB" id="A0A7I9W4V6"/>
<evidence type="ECO:0000256" key="1">
    <source>
        <dbReference type="ARBA" id="ARBA00023015"/>
    </source>
</evidence>
<comment type="caution">
    <text evidence="5">The sequence shown here is derived from an EMBL/GenBank/DDBJ whole genome shotgun (WGS) entry which is preliminary data.</text>
</comment>
<dbReference type="NCBIfam" id="NF033788">
    <property type="entry name" value="HTH_metalloreg"/>
    <property type="match status" value="1"/>
</dbReference>
<evidence type="ECO:0000313" key="6">
    <source>
        <dbReference type="Proteomes" id="UP000465302"/>
    </source>
</evidence>
<dbReference type="Proteomes" id="UP000465302">
    <property type="component" value="Unassembled WGS sequence"/>
</dbReference>
<name>A0A7I9W4V6_MYCAG</name>
<keyword evidence="3" id="KW-0804">Transcription</keyword>
<dbReference type="InterPro" id="IPR001845">
    <property type="entry name" value="HTH_ArsR_DNA-bd_dom"/>
</dbReference>
<proteinExistence type="predicted"/>
<dbReference type="PRINTS" id="PR00778">
    <property type="entry name" value="HTHARSR"/>
</dbReference>
<dbReference type="SMART" id="SM00418">
    <property type="entry name" value="HTH_ARSR"/>
    <property type="match status" value="1"/>
</dbReference>
<dbReference type="Gene3D" id="1.10.10.10">
    <property type="entry name" value="Winged helix-like DNA-binding domain superfamily/Winged helix DNA-binding domain"/>
    <property type="match status" value="1"/>
</dbReference>
<keyword evidence="2" id="KW-0238">DNA-binding</keyword>
<dbReference type="SUPFAM" id="SSF46785">
    <property type="entry name" value="Winged helix' DNA-binding domain"/>
    <property type="match status" value="1"/>
</dbReference>
<gene>
    <name evidence="5" type="ORF">MAGR_38590</name>
</gene>
<evidence type="ECO:0000256" key="3">
    <source>
        <dbReference type="ARBA" id="ARBA00023163"/>
    </source>
</evidence>
<dbReference type="InterPro" id="IPR036388">
    <property type="entry name" value="WH-like_DNA-bd_sf"/>
</dbReference>
<dbReference type="InterPro" id="IPR036390">
    <property type="entry name" value="WH_DNA-bd_sf"/>
</dbReference>
<accession>A0A7I9W4V6</accession>
<evidence type="ECO:0000256" key="2">
    <source>
        <dbReference type="ARBA" id="ARBA00023125"/>
    </source>
</evidence>
<dbReference type="GO" id="GO:0003700">
    <property type="term" value="F:DNA-binding transcription factor activity"/>
    <property type="evidence" value="ECO:0007669"/>
    <property type="project" value="InterPro"/>
</dbReference>
<dbReference type="InterPro" id="IPR051011">
    <property type="entry name" value="Metal_resp_trans_reg"/>
</dbReference>
<dbReference type="NCBIfam" id="NF041413">
    <property type="entry name" value="ArsR_Rv2640c_fam"/>
    <property type="match status" value="1"/>
</dbReference>
<reference evidence="5 6" key="1">
    <citation type="journal article" date="2019" name="Emerg. Microbes Infect.">
        <title>Comprehensive subspecies identification of 175 nontuberculous mycobacteria species based on 7547 genomic profiles.</title>
        <authorList>
            <person name="Matsumoto Y."/>
            <person name="Kinjo T."/>
            <person name="Motooka D."/>
            <person name="Nabeya D."/>
            <person name="Jung N."/>
            <person name="Uechi K."/>
            <person name="Horii T."/>
            <person name="Iida T."/>
            <person name="Fujita J."/>
            <person name="Nakamura S."/>
        </authorList>
    </citation>
    <scope>NUCLEOTIDE SEQUENCE [LARGE SCALE GENOMIC DNA]</scope>
    <source>
        <strain evidence="5 6">JCM 6377</strain>
    </source>
</reference>
<evidence type="ECO:0000259" key="4">
    <source>
        <dbReference type="PROSITE" id="PS50987"/>
    </source>
</evidence>
<organism evidence="5 6">
    <name type="scientific">Mycolicibacterium agri</name>
    <name type="common">Mycobacterium agri</name>
    <dbReference type="NCBI Taxonomy" id="36811"/>
    <lineage>
        <taxon>Bacteria</taxon>
        <taxon>Bacillati</taxon>
        <taxon>Actinomycetota</taxon>
        <taxon>Actinomycetes</taxon>
        <taxon>Mycobacteriales</taxon>
        <taxon>Mycobacteriaceae</taxon>
        <taxon>Mycolicibacterium</taxon>
    </lineage>
</organism>